<evidence type="ECO:0000256" key="6">
    <source>
        <dbReference type="ARBA" id="ARBA00023242"/>
    </source>
</evidence>
<dbReference type="Proteomes" id="UP001172101">
    <property type="component" value="Unassembled WGS sequence"/>
</dbReference>
<evidence type="ECO:0000313" key="8">
    <source>
        <dbReference type="EMBL" id="KAK0728792.1"/>
    </source>
</evidence>
<name>A0AA40B729_9PEZI</name>
<dbReference type="GeneID" id="85320432"/>
<dbReference type="GO" id="GO:0000976">
    <property type="term" value="F:transcription cis-regulatory region binding"/>
    <property type="evidence" value="ECO:0007669"/>
    <property type="project" value="TreeGrafter"/>
</dbReference>
<comment type="subcellular location">
    <subcellularLocation>
        <location evidence="1">Nucleus</location>
    </subcellularLocation>
</comment>
<evidence type="ECO:0000256" key="3">
    <source>
        <dbReference type="ARBA" id="ARBA00023015"/>
    </source>
</evidence>
<protein>
    <recommendedName>
        <fullName evidence="10">Arca-like protein</fullName>
    </recommendedName>
</protein>
<gene>
    <name evidence="8" type="ORF">B0T26DRAFT_639762</name>
</gene>
<feature type="compositionally biased region" description="Basic and acidic residues" evidence="7">
    <location>
        <begin position="22"/>
        <end position="31"/>
    </location>
</feature>
<comment type="caution">
    <text evidence="8">The sequence shown here is derived from an EMBL/GenBank/DDBJ whole genome shotgun (WGS) entry which is preliminary data.</text>
</comment>
<evidence type="ECO:0008006" key="10">
    <source>
        <dbReference type="Google" id="ProtNLM"/>
    </source>
</evidence>
<keyword evidence="4" id="KW-0238">DNA-binding</keyword>
<dbReference type="GO" id="GO:0003700">
    <property type="term" value="F:DNA-binding transcription factor activity"/>
    <property type="evidence" value="ECO:0007669"/>
    <property type="project" value="TreeGrafter"/>
</dbReference>
<organism evidence="8 9">
    <name type="scientific">Lasiosphaeria miniovina</name>
    <dbReference type="NCBI Taxonomy" id="1954250"/>
    <lineage>
        <taxon>Eukaryota</taxon>
        <taxon>Fungi</taxon>
        <taxon>Dikarya</taxon>
        <taxon>Ascomycota</taxon>
        <taxon>Pezizomycotina</taxon>
        <taxon>Sordariomycetes</taxon>
        <taxon>Sordariomycetidae</taxon>
        <taxon>Sordariales</taxon>
        <taxon>Lasiosphaeriaceae</taxon>
        <taxon>Lasiosphaeria</taxon>
    </lineage>
</organism>
<keyword evidence="3" id="KW-0805">Transcription regulation</keyword>
<evidence type="ECO:0000313" key="9">
    <source>
        <dbReference type="Proteomes" id="UP001172101"/>
    </source>
</evidence>
<dbReference type="RefSeq" id="XP_060301647.1">
    <property type="nucleotide sequence ID" value="XM_060437162.1"/>
</dbReference>
<keyword evidence="6" id="KW-0539">Nucleus</keyword>
<dbReference type="EMBL" id="JAUIRO010000002">
    <property type="protein sequence ID" value="KAK0728792.1"/>
    <property type="molecule type" value="Genomic_DNA"/>
</dbReference>
<dbReference type="AlphaFoldDB" id="A0AA40B729"/>
<evidence type="ECO:0000256" key="4">
    <source>
        <dbReference type="ARBA" id="ARBA00023125"/>
    </source>
</evidence>
<dbReference type="GO" id="GO:0005634">
    <property type="term" value="C:nucleus"/>
    <property type="evidence" value="ECO:0007669"/>
    <property type="project" value="UniProtKB-SubCell"/>
</dbReference>
<evidence type="ECO:0000256" key="7">
    <source>
        <dbReference type="SAM" id="MobiDB-lite"/>
    </source>
</evidence>
<proteinExistence type="predicted"/>
<dbReference type="PANTHER" id="PTHR37534">
    <property type="entry name" value="TRANSCRIPTIONAL ACTIVATOR PROTEIN UGA3"/>
    <property type="match status" value="1"/>
</dbReference>
<evidence type="ECO:0000256" key="5">
    <source>
        <dbReference type="ARBA" id="ARBA00023163"/>
    </source>
</evidence>
<dbReference type="GO" id="GO:0045944">
    <property type="term" value="P:positive regulation of transcription by RNA polymerase II"/>
    <property type="evidence" value="ECO:0007669"/>
    <property type="project" value="TreeGrafter"/>
</dbReference>
<reference evidence="8" key="1">
    <citation type="submission" date="2023-06" db="EMBL/GenBank/DDBJ databases">
        <title>Genome-scale phylogeny and comparative genomics of the fungal order Sordariales.</title>
        <authorList>
            <consortium name="Lawrence Berkeley National Laboratory"/>
            <person name="Hensen N."/>
            <person name="Bonometti L."/>
            <person name="Westerberg I."/>
            <person name="Brannstrom I.O."/>
            <person name="Guillou S."/>
            <person name="Cros-Aarteil S."/>
            <person name="Calhoun S."/>
            <person name="Haridas S."/>
            <person name="Kuo A."/>
            <person name="Mondo S."/>
            <person name="Pangilinan J."/>
            <person name="Riley R."/>
            <person name="LaButti K."/>
            <person name="Andreopoulos B."/>
            <person name="Lipzen A."/>
            <person name="Chen C."/>
            <person name="Yanf M."/>
            <person name="Daum C."/>
            <person name="Ng V."/>
            <person name="Clum A."/>
            <person name="Steindorff A."/>
            <person name="Ohm R."/>
            <person name="Martin F."/>
            <person name="Silar P."/>
            <person name="Natvig D."/>
            <person name="Lalanne C."/>
            <person name="Gautier V."/>
            <person name="Ament-velasquez S.L."/>
            <person name="Kruys A."/>
            <person name="Hutchinson M.I."/>
            <person name="Powell A.J."/>
            <person name="Barry K."/>
            <person name="Miller A.N."/>
            <person name="Grigoriev I.V."/>
            <person name="Debuchy R."/>
            <person name="Gladieux P."/>
            <person name="Thoren M.H."/>
            <person name="Johannesson H."/>
        </authorList>
    </citation>
    <scope>NUCLEOTIDE SEQUENCE</scope>
    <source>
        <strain evidence="8">SMH2392-1A</strain>
    </source>
</reference>
<evidence type="ECO:0000256" key="2">
    <source>
        <dbReference type="ARBA" id="ARBA00022833"/>
    </source>
</evidence>
<keyword evidence="2" id="KW-0862">Zinc</keyword>
<dbReference type="InterPro" id="IPR021858">
    <property type="entry name" value="Fun_TF"/>
</dbReference>
<evidence type="ECO:0000256" key="1">
    <source>
        <dbReference type="ARBA" id="ARBA00004123"/>
    </source>
</evidence>
<keyword evidence="9" id="KW-1185">Reference proteome</keyword>
<dbReference type="PANTHER" id="PTHR37534:SF2">
    <property type="entry name" value="N-ACETYLTRANSFERASE DOMAIN-CONTAINING PROTEIN"/>
    <property type="match status" value="1"/>
</dbReference>
<feature type="region of interest" description="Disordered" evidence="7">
    <location>
        <begin position="1"/>
        <end position="58"/>
    </location>
</feature>
<dbReference type="Pfam" id="PF11951">
    <property type="entry name" value="Fungal_trans_2"/>
    <property type="match status" value="1"/>
</dbReference>
<feature type="compositionally biased region" description="Low complexity" evidence="7">
    <location>
        <begin position="1"/>
        <end position="19"/>
    </location>
</feature>
<keyword evidence="5" id="KW-0804">Transcription</keyword>
<accession>A0AA40B729</accession>
<sequence length="442" mass="50114">MQIDHVISPSSSIVSPASPTDRFFRRVPKSDSDEDEVPPVEPVQDNAAATPDDENQQTVDNSVLPFSDELEARLFMHFVQKLATWLDLCDPAQSFERIVPARAQSGNCPILLNAILALSARHMSHISNCDYPQSLALQYSQKCFDDLNHILDQPGAILDENLFAAAIILRVLEEMDVKDTGRDLRTHLIGIKRFVEARVESLVPGFVPGSLSAASFWVGLRQEIYSAVMTSQAVHISLLHSLVDRSLKQADDYTWANRAVVHCADVLNFCFGEKSEVGAKRRTEEWVELNRRSKQWIDGLPPSFRPIFDGKGNGAFPHICYWRSCHVIGMQHHLLAELFLVHYDPRPLVNEPDRQLAVGQLQNHIQELVRRVCGIGLSNEWTPPSMFTACMVIAAFGDLFHDRQDQEAMIEILKKTEKDHLRPTEEVQKKMRVTWGWPQHNR</sequence>